<keyword evidence="14" id="KW-1185">Reference proteome</keyword>
<comment type="catalytic activity">
    <reaction evidence="10 11">
        <text>D-sedoheptulose 7-phosphate + D-glyceraldehyde 3-phosphate = D-erythrose 4-phosphate + beta-D-fructose 6-phosphate</text>
        <dbReference type="Rhea" id="RHEA:17053"/>
        <dbReference type="ChEBI" id="CHEBI:16897"/>
        <dbReference type="ChEBI" id="CHEBI:57483"/>
        <dbReference type="ChEBI" id="CHEBI:57634"/>
        <dbReference type="ChEBI" id="CHEBI:59776"/>
        <dbReference type="EC" id="2.2.1.2"/>
    </reaction>
</comment>
<dbReference type="GO" id="GO:0004801">
    <property type="term" value="F:transaldolase activity"/>
    <property type="evidence" value="ECO:0007669"/>
    <property type="project" value="UniProtKB-EC"/>
</dbReference>
<keyword evidence="6 11" id="KW-0963">Cytoplasm</keyword>
<keyword evidence="12" id="KW-0312">Gluconeogenesis</keyword>
<evidence type="ECO:0000256" key="8">
    <source>
        <dbReference type="ARBA" id="ARBA00023126"/>
    </source>
</evidence>
<dbReference type="SUPFAM" id="SSF51569">
    <property type="entry name" value="Aldolase"/>
    <property type="match status" value="1"/>
</dbReference>
<evidence type="ECO:0000256" key="12">
    <source>
        <dbReference type="RuleBase" id="RU000612"/>
    </source>
</evidence>
<sequence>MNALKQLAETGQAPWLDFVQRHLIQQGDLKTLIERDGLKGVTSNPSIFEKAIAGSKDYGDDLAAFLKHADHGPMAIYEHLAIADIKEAADVLLPVFKETKGRDGFISLEVSPYLANDTEATIAEARRLWKAVGKPNLMVKVPATTAGIPAIRTLIGEGLSINVTLLFAVPVYEEVAKAYIAGLEHFAGQGGDVSKVASVASFFVSRIDNVIDKQLQAKIDAGDTALKPLLGKAAIANAKVAYERYKKLFSGKAWDALAAKGAHTQRLLWASTSVKNPTYPDTLYVETLIGRDTVNTMPPATMDAFRDHGKVVPDAVEQDLAGGRAILKSLEKSGISLEKVTADLVVDGVKQFADAFDKLLGAVAEKRAASVSVNKATVETDDALKSAIAAEQKQWLAEGKIRKLWEGDKSVWTGKDEDHWLGWLDIVRHEHDHVGTLARFAEAVKSGGFAHLVLLGMGGSSLGPEVLAKSFGHHAGWPRFHMLDSTDPAQIRTLERTLDLKKTMFIVSSKSGSTLEPNIFLAYFKARMIETVGDAHWAEHFIAVTDPGSALEAEARKDRFAHIFHGVKSIGGRYSVLSKFGLVPAAAMGIDVARFLEITAHMVTGCGANVPVDQNPGAELGLLLGIAAKQFKRDKVTIIASPKIADLGAWLEQLIAESTGKQGHGLIPLDSEPLGDVSVYGKDRVFAYLVLDGNEQKAQSVHVAALAKAGHPVVRIAVRDVAHIGQEFFRWEIATAVAGAIIGINPFDQPDVEASKIKTRALTDAYEKSGGVAQNEPVFRANGVAIHADAKNAEALGRHNSLATYLAKHFGRAHAGDYIAILAYIERNEAHGKALEAIRTRLRDARKVATCLGFGPRFLHSTGQAYKGGPNSGVFLQITADDAHDLPVPGHSYSFGQVKAAQAQGDLSVLVERGRRVLRVHLKDVGTGLKELQQAVDHAFH</sequence>
<dbReference type="CDD" id="cd00955">
    <property type="entry name" value="Transaldolase_like"/>
    <property type="match status" value="1"/>
</dbReference>
<evidence type="ECO:0000313" key="14">
    <source>
        <dbReference type="Proteomes" id="UP001521209"/>
    </source>
</evidence>
<dbReference type="CDD" id="cd05015">
    <property type="entry name" value="SIS_PGI_1"/>
    <property type="match status" value="1"/>
</dbReference>
<evidence type="ECO:0000313" key="13">
    <source>
        <dbReference type="EMBL" id="MCF3945819.1"/>
    </source>
</evidence>
<proteinExistence type="inferred from homology"/>
<dbReference type="InterPro" id="IPR001585">
    <property type="entry name" value="TAL/FSA"/>
</dbReference>
<comment type="pathway">
    <text evidence="3 11">Carbohydrate degradation; pentose phosphate pathway; D-glyceraldehyde 3-phosphate and beta-D-fructose 6-phosphate from D-ribose 5-phosphate and D-xylulose 5-phosphate (non-oxidative stage): step 2/3.</text>
</comment>
<evidence type="ECO:0000256" key="7">
    <source>
        <dbReference type="ARBA" id="ARBA00022679"/>
    </source>
</evidence>
<gene>
    <name evidence="11" type="primary">tal</name>
    <name evidence="13" type="ORF">L2A60_03860</name>
</gene>
<dbReference type="PRINTS" id="PR00662">
    <property type="entry name" value="G6PISOMERASE"/>
</dbReference>
<keyword evidence="8 11" id="KW-0570">Pentose shunt</keyword>
<dbReference type="SUPFAM" id="SSF53697">
    <property type="entry name" value="SIS domain"/>
    <property type="match status" value="1"/>
</dbReference>
<dbReference type="InterPro" id="IPR046348">
    <property type="entry name" value="SIS_dom_sf"/>
</dbReference>
<evidence type="ECO:0000256" key="6">
    <source>
        <dbReference type="ARBA" id="ARBA00022490"/>
    </source>
</evidence>
<dbReference type="NCBIfam" id="TIGR00876">
    <property type="entry name" value="tal_mycobact"/>
    <property type="match status" value="1"/>
</dbReference>
<comment type="similarity">
    <text evidence="4 11">Belongs to the transaldolase family. Type 2 subfamily.</text>
</comment>
<name>A0ABS9DT19_9PROT</name>
<evidence type="ECO:0000256" key="4">
    <source>
        <dbReference type="ARBA" id="ARBA00008426"/>
    </source>
</evidence>
<dbReference type="PROSITE" id="PS00958">
    <property type="entry name" value="TRANSALDOLASE_2"/>
    <property type="match status" value="1"/>
</dbReference>
<organism evidence="13 14">
    <name type="scientific">Acidiphilium iwatense</name>
    <dbReference type="NCBI Taxonomy" id="768198"/>
    <lineage>
        <taxon>Bacteria</taxon>
        <taxon>Pseudomonadati</taxon>
        <taxon>Pseudomonadota</taxon>
        <taxon>Alphaproteobacteria</taxon>
        <taxon>Acetobacterales</taxon>
        <taxon>Acidocellaceae</taxon>
        <taxon>Acidiphilium</taxon>
    </lineage>
</organism>
<dbReference type="EMBL" id="JAKGBZ010000005">
    <property type="protein sequence ID" value="MCF3945819.1"/>
    <property type="molecule type" value="Genomic_DNA"/>
</dbReference>
<reference evidence="13 14" key="1">
    <citation type="submission" date="2022-01" db="EMBL/GenBank/DDBJ databases">
        <authorList>
            <person name="Won M."/>
            <person name="Kim S.-J."/>
            <person name="Kwon S.-W."/>
        </authorList>
    </citation>
    <scope>NUCLEOTIDE SEQUENCE [LARGE SCALE GENOMIC DNA]</scope>
    <source>
        <strain evidence="13 14">KCTC 23505</strain>
    </source>
</reference>
<dbReference type="HAMAP" id="MF_00493">
    <property type="entry name" value="Transaldolase_2"/>
    <property type="match status" value="1"/>
</dbReference>
<dbReference type="NCBIfam" id="NF002881">
    <property type="entry name" value="PRK03343.1"/>
    <property type="match status" value="1"/>
</dbReference>
<dbReference type="Pfam" id="PF00923">
    <property type="entry name" value="TAL_FSA"/>
    <property type="match status" value="1"/>
</dbReference>
<evidence type="ECO:0000256" key="1">
    <source>
        <dbReference type="ARBA" id="ARBA00003518"/>
    </source>
</evidence>
<evidence type="ECO:0000256" key="2">
    <source>
        <dbReference type="ARBA" id="ARBA00004496"/>
    </source>
</evidence>
<dbReference type="PROSITE" id="PS51463">
    <property type="entry name" value="P_GLUCOSE_ISOMERASE_3"/>
    <property type="match status" value="1"/>
</dbReference>
<evidence type="ECO:0000256" key="3">
    <source>
        <dbReference type="ARBA" id="ARBA00004857"/>
    </source>
</evidence>
<evidence type="ECO:0000256" key="10">
    <source>
        <dbReference type="ARBA" id="ARBA00048810"/>
    </source>
</evidence>
<dbReference type="InterPro" id="IPR001672">
    <property type="entry name" value="G6P_Isomerase"/>
</dbReference>
<dbReference type="InterPro" id="IPR013785">
    <property type="entry name" value="Aldolase_TIM"/>
</dbReference>
<dbReference type="InterPro" id="IPR004732">
    <property type="entry name" value="Transaldolase_2"/>
</dbReference>
<accession>A0ABS9DT19</accession>
<dbReference type="PANTHER" id="PTHR10683">
    <property type="entry name" value="TRANSALDOLASE"/>
    <property type="match status" value="1"/>
</dbReference>
<dbReference type="Pfam" id="PF00342">
    <property type="entry name" value="PGI"/>
    <property type="match status" value="1"/>
</dbReference>
<keyword evidence="12" id="KW-0324">Glycolysis</keyword>
<feature type="active site" description="Schiff-base intermediate with substrate" evidence="11">
    <location>
        <position position="140"/>
    </location>
</feature>
<dbReference type="Gene3D" id="3.40.50.10490">
    <property type="entry name" value="Glucose-6-phosphate isomerase like protein, domain 1"/>
    <property type="match status" value="3"/>
</dbReference>
<comment type="catalytic activity">
    <reaction evidence="12">
        <text>alpha-D-glucose 6-phosphate = beta-D-fructose 6-phosphate</text>
        <dbReference type="Rhea" id="RHEA:11816"/>
        <dbReference type="ChEBI" id="CHEBI:57634"/>
        <dbReference type="ChEBI" id="CHEBI:58225"/>
        <dbReference type="EC" id="5.3.1.9"/>
    </reaction>
</comment>
<dbReference type="InterPro" id="IPR035476">
    <property type="entry name" value="SIS_PGI_1"/>
</dbReference>
<dbReference type="Gene3D" id="3.20.20.70">
    <property type="entry name" value="Aldolase class I"/>
    <property type="match status" value="1"/>
</dbReference>
<dbReference type="PROSITE" id="PS01054">
    <property type="entry name" value="TRANSALDOLASE_1"/>
    <property type="match status" value="1"/>
</dbReference>
<keyword evidence="12 13" id="KW-0413">Isomerase</keyword>
<dbReference type="NCBIfam" id="NF007080">
    <property type="entry name" value="PRK09533.1"/>
    <property type="match status" value="1"/>
</dbReference>
<dbReference type="RefSeq" id="WP_235703055.1">
    <property type="nucleotide sequence ID" value="NZ_JAKGBZ010000005.1"/>
</dbReference>
<evidence type="ECO:0000256" key="5">
    <source>
        <dbReference type="ARBA" id="ARBA00013151"/>
    </source>
</evidence>
<evidence type="ECO:0000256" key="9">
    <source>
        <dbReference type="ARBA" id="ARBA00023270"/>
    </source>
</evidence>
<comment type="function">
    <text evidence="1 11">Transaldolase is important for the balance of metabolites in the pentose-phosphate pathway.</text>
</comment>
<dbReference type="Proteomes" id="UP001521209">
    <property type="component" value="Unassembled WGS sequence"/>
</dbReference>
<comment type="caution">
    <text evidence="13">The sequence shown here is derived from an EMBL/GenBank/DDBJ whole genome shotgun (WGS) entry which is preliminary data.</text>
</comment>
<dbReference type="GO" id="GO:0004347">
    <property type="term" value="F:glucose-6-phosphate isomerase activity"/>
    <property type="evidence" value="ECO:0007669"/>
    <property type="project" value="UniProtKB-EC"/>
</dbReference>
<dbReference type="PANTHER" id="PTHR10683:SF31">
    <property type="entry name" value="TRANSALDOLASE"/>
    <property type="match status" value="1"/>
</dbReference>
<dbReference type="EC" id="2.2.1.2" evidence="5 11"/>
<comment type="similarity">
    <text evidence="12">Belongs to the GPI family.</text>
</comment>
<dbReference type="InterPro" id="IPR018225">
    <property type="entry name" value="Transaldolase_AS"/>
</dbReference>
<comment type="pathway">
    <text evidence="12">Carbohydrate degradation; glycolysis; D-glyceraldehyde 3-phosphate and glycerone phosphate from D-glucose: step 2/4.</text>
</comment>
<comment type="subcellular location">
    <subcellularLocation>
        <location evidence="2 11">Cytoplasm</location>
    </subcellularLocation>
</comment>
<protein>
    <recommendedName>
        <fullName evidence="5 11">Transaldolase</fullName>
        <ecNumber evidence="5 11">2.2.1.2</ecNumber>
    </recommendedName>
</protein>
<keyword evidence="9 11" id="KW-0704">Schiff base</keyword>
<keyword evidence="7 11" id="KW-0808">Transferase</keyword>
<evidence type="ECO:0000256" key="11">
    <source>
        <dbReference type="HAMAP-Rule" id="MF_00493"/>
    </source>
</evidence>